<dbReference type="Pfam" id="PF11951">
    <property type="entry name" value="Fungal_trans_2"/>
    <property type="match status" value="1"/>
</dbReference>
<evidence type="ECO:0000256" key="2">
    <source>
        <dbReference type="ARBA" id="ARBA00023242"/>
    </source>
</evidence>
<gene>
    <name evidence="5" type="ORF">CRHIZ90672A_00001387</name>
</gene>
<dbReference type="SMART" id="SM00066">
    <property type="entry name" value="GAL4"/>
    <property type="match status" value="1"/>
</dbReference>
<dbReference type="PANTHER" id="PTHR37534:SF23">
    <property type="entry name" value="ZN(II)2CYS6 TRANSCRIPTION FACTOR (EUROFUNG)"/>
    <property type="match status" value="1"/>
</dbReference>
<dbReference type="PROSITE" id="PS50048">
    <property type="entry name" value="ZN2_CY6_FUNGAL_2"/>
    <property type="match status" value="1"/>
</dbReference>
<evidence type="ECO:0000256" key="1">
    <source>
        <dbReference type="ARBA" id="ARBA00004123"/>
    </source>
</evidence>
<dbReference type="GO" id="GO:0008270">
    <property type="term" value="F:zinc ion binding"/>
    <property type="evidence" value="ECO:0007669"/>
    <property type="project" value="InterPro"/>
</dbReference>
<dbReference type="Pfam" id="PF00172">
    <property type="entry name" value="Zn_clus"/>
    <property type="match status" value="1"/>
</dbReference>
<dbReference type="Proteomes" id="UP000696573">
    <property type="component" value="Unassembled WGS sequence"/>
</dbReference>
<evidence type="ECO:0000256" key="3">
    <source>
        <dbReference type="SAM" id="MobiDB-lite"/>
    </source>
</evidence>
<reference evidence="5" key="1">
    <citation type="submission" date="2021-10" db="EMBL/GenBank/DDBJ databases">
        <authorList>
            <person name="Piombo E."/>
        </authorList>
    </citation>
    <scope>NUCLEOTIDE SEQUENCE</scope>
</reference>
<protein>
    <recommendedName>
        <fullName evidence="4">Zn(2)-C6 fungal-type domain-containing protein</fullName>
    </recommendedName>
</protein>
<dbReference type="InterPro" id="IPR021858">
    <property type="entry name" value="Fun_TF"/>
</dbReference>
<feature type="region of interest" description="Disordered" evidence="3">
    <location>
        <begin position="611"/>
        <end position="632"/>
    </location>
</feature>
<organism evidence="5 6">
    <name type="scientific">Clonostachys rhizophaga</name>
    <dbReference type="NCBI Taxonomy" id="160324"/>
    <lineage>
        <taxon>Eukaryota</taxon>
        <taxon>Fungi</taxon>
        <taxon>Dikarya</taxon>
        <taxon>Ascomycota</taxon>
        <taxon>Pezizomycotina</taxon>
        <taxon>Sordariomycetes</taxon>
        <taxon>Hypocreomycetidae</taxon>
        <taxon>Hypocreales</taxon>
        <taxon>Bionectriaceae</taxon>
        <taxon>Clonostachys</taxon>
    </lineage>
</organism>
<feature type="domain" description="Zn(2)-C6 fungal-type" evidence="4">
    <location>
        <begin position="44"/>
        <end position="72"/>
    </location>
</feature>
<dbReference type="GO" id="GO:0045944">
    <property type="term" value="P:positive regulation of transcription by RNA polymerase II"/>
    <property type="evidence" value="ECO:0007669"/>
    <property type="project" value="TreeGrafter"/>
</dbReference>
<comment type="caution">
    <text evidence="5">The sequence shown here is derived from an EMBL/GenBank/DDBJ whole genome shotgun (WGS) entry which is preliminary data.</text>
</comment>
<sequence>MEDPTAHQPVDEAQPPADSSTQGDGGKEDPNRKKPNVRKRTKTGCLTCRKRRIKCDENRPTCNNCIKSKRTCEGYSKRVVFKAPIGSHPLQGPFGSVGYLQGTHPLSEFGTQQIRPSGQGLLPTIAPRPPAFEYVPQHPHGLQYGSGEVPQLGGLHSPYELTPPYPHGLYTAEPNPLLQHTPPNFPPPVQPGQPYSLSDSRAQQYQISNAPSRARPFTSIEGGNNFAAGASSSNQSSNAKPNVQIVHETYESEDEDASLADSDDEAGKESALVFPSASLLPLFGDRATSLRSFTGNSQSQMVADYMNYPHIAELRDQAKRQIFHHFIKVTGPSMSLYERHPFDPSEREAADADSGSNNIWSYTFPVLAFQHPGLLQAMLAMSSLQIARLQGIPPTAAHKHYHIALRRIAKNVQSVSKRVHPATIAATLLLGYFEVWNSEHTSWCNHLYGARSLFAEIPLRRLSQKCLPVKSMKERQKLMKQMGLASIGSPIPKDPATLDYELLTTLTGFHVAPSDYGLREDQVLSSSSASVTDKDIADYENLRDLFWWYCKMDVYQSILGGAKLFMEYEQWTQCPPRAPASKLGGIYGTYDHLMLLLGRLANFQSNDSSRKRQAYRAQGSASSEHSPPPFPGMLPNMGGFRAPMGFSLPRNVPSKAEAPEQIDLEASLQSAMQEWEGILVAFQLFKEHLGPEFQPLGPEYTDRRERPFGLALQYRTFSVAGIWLNYYMGLIALHRSHPSMPPTAMQSVGLSARKTAEYANLIGRIAVGMFDGGPEVTEVSTVSAAALIESAICLFVAAVQFQDEEQRKWVVRRLFDITRLTGWQSAQQIAEGCETSWIKAAQMSRGPAYERTINPNATDDSVWKTARRIDRRIQEVEQGEETRLVLARVERAHYALGLLGVEDDLEFLDLGENAVNKRIEPEE</sequence>
<keyword evidence="6" id="KW-1185">Reference proteome</keyword>
<name>A0A9N9V077_9HYPO</name>
<dbReference type="OrthoDB" id="5391043at2759"/>
<dbReference type="Gene3D" id="4.10.240.10">
    <property type="entry name" value="Zn(2)-C6 fungal-type DNA-binding domain"/>
    <property type="match status" value="1"/>
</dbReference>
<dbReference type="InterPro" id="IPR001138">
    <property type="entry name" value="Zn2Cys6_DnaBD"/>
</dbReference>
<dbReference type="InterPro" id="IPR036864">
    <property type="entry name" value="Zn2-C6_fun-type_DNA-bd_sf"/>
</dbReference>
<proteinExistence type="predicted"/>
<feature type="compositionally biased region" description="Low complexity" evidence="3">
    <location>
        <begin position="222"/>
        <end position="239"/>
    </location>
</feature>
<accession>A0A9N9V077</accession>
<dbReference type="GO" id="GO:0005634">
    <property type="term" value="C:nucleus"/>
    <property type="evidence" value="ECO:0007669"/>
    <property type="project" value="UniProtKB-SubCell"/>
</dbReference>
<dbReference type="EMBL" id="CABFNQ020000444">
    <property type="protein sequence ID" value="CAH0015541.1"/>
    <property type="molecule type" value="Genomic_DNA"/>
</dbReference>
<evidence type="ECO:0000259" key="4">
    <source>
        <dbReference type="PROSITE" id="PS50048"/>
    </source>
</evidence>
<dbReference type="GO" id="GO:0000976">
    <property type="term" value="F:transcription cis-regulatory region binding"/>
    <property type="evidence" value="ECO:0007669"/>
    <property type="project" value="TreeGrafter"/>
</dbReference>
<comment type="subcellular location">
    <subcellularLocation>
        <location evidence="1">Nucleus</location>
    </subcellularLocation>
</comment>
<dbReference type="GO" id="GO:0000981">
    <property type="term" value="F:DNA-binding transcription factor activity, RNA polymerase II-specific"/>
    <property type="evidence" value="ECO:0007669"/>
    <property type="project" value="InterPro"/>
</dbReference>
<feature type="region of interest" description="Disordered" evidence="3">
    <location>
        <begin position="172"/>
        <end position="240"/>
    </location>
</feature>
<evidence type="ECO:0000313" key="5">
    <source>
        <dbReference type="EMBL" id="CAH0015541.1"/>
    </source>
</evidence>
<dbReference type="CDD" id="cd00067">
    <property type="entry name" value="GAL4"/>
    <property type="match status" value="1"/>
</dbReference>
<feature type="region of interest" description="Disordered" evidence="3">
    <location>
        <begin position="1"/>
        <end position="43"/>
    </location>
</feature>
<dbReference type="PROSITE" id="PS00463">
    <property type="entry name" value="ZN2_CY6_FUNGAL_1"/>
    <property type="match status" value="1"/>
</dbReference>
<feature type="compositionally biased region" description="Basic residues" evidence="3">
    <location>
        <begin position="33"/>
        <end position="43"/>
    </location>
</feature>
<feature type="compositionally biased region" description="Polar residues" evidence="3">
    <location>
        <begin position="195"/>
        <end position="211"/>
    </location>
</feature>
<dbReference type="PANTHER" id="PTHR37534">
    <property type="entry name" value="TRANSCRIPTIONAL ACTIVATOR PROTEIN UGA3"/>
    <property type="match status" value="1"/>
</dbReference>
<dbReference type="AlphaFoldDB" id="A0A9N9V077"/>
<keyword evidence="2" id="KW-0539">Nucleus</keyword>
<dbReference type="SUPFAM" id="SSF57701">
    <property type="entry name" value="Zn2/Cys6 DNA-binding domain"/>
    <property type="match status" value="1"/>
</dbReference>
<evidence type="ECO:0000313" key="6">
    <source>
        <dbReference type="Proteomes" id="UP000696573"/>
    </source>
</evidence>